<evidence type="ECO:0000313" key="1">
    <source>
        <dbReference type="EMBL" id="GGF90602.1"/>
    </source>
</evidence>
<comment type="caution">
    <text evidence="1">The sequence shown here is derived from an EMBL/GenBank/DDBJ whole genome shotgun (WGS) entry which is preliminary data.</text>
</comment>
<dbReference type="Proteomes" id="UP000654257">
    <property type="component" value="Unassembled WGS sequence"/>
</dbReference>
<protein>
    <submittedName>
        <fullName evidence="1">Uncharacterized protein</fullName>
    </submittedName>
</protein>
<reference evidence="1" key="1">
    <citation type="journal article" date="2014" name="Int. J. Syst. Evol. Microbiol.">
        <title>Complete genome sequence of Corynebacterium casei LMG S-19264T (=DSM 44701T), isolated from a smear-ripened cheese.</title>
        <authorList>
            <consortium name="US DOE Joint Genome Institute (JGI-PGF)"/>
            <person name="Walter F."/>
            <person name="Albersmeier A."/>
            <person name="Kalinowski J."/>
            <person name="Ruckert C."/>
        </authorList>
    </citation>
    <scope>NUCLEOTIDE SEQUENCE</scope>
    <source>
        <strain evidence="1">CCM 7905</strain>
    </source>
</reference>
<accession>A0A917FLX0</accession>
<sequence length="170" mass="17212">MIGPAVTPMSLEVDPSTLALADVDRLTVDVPADLLDDVLALRLRPSLTVFSPGADVASIALAGHTPGLTSASADEQADFLAVVAHLDGGFVARCATATEVLSVISGTVAALRGDDIRTGLLNPNIDVLTSLHPDAAAATRTVLLGIETEHAGEIATALDAVIAGARGRTT</sequence>
<dbReference type="AlphaFoldDB" id="A0A917FLX0"/>
<evidence type="ECO:0000313" key="2">
    <source>
        <dbReference type="Proteomes" id="UP000654257"/>
    </source>
</evidence>
<keyword evidence="2" id="KW-1185">Reference proteome</keyword>
<organism evidence="1 2">
    <name type="scientific">Rhodococcoides trifolii</name>
    <dbReference type="NCBI Taxonomy" id="908250"/>
    <lineage>
        <taxon>Bacteria</taxon>
        <taxon>Bacillati</taxon>
        <taxon>Actinomycetota</taxon>
        <taxon>Actinomycetes</taxon>
        <taxon>Mycobacteriales</taxon>
        <taxon>Nocardiaceae</taxon>
        <taxon>Rhodococcoides</taxon>
    </lineage>
</organism>
<reference evidence="1" key="2">
    <citation type="submission" date="2020-09" db="EMBL/GenBank/DDBJ databases">
        <authorList>
            <person name="Sun Q."/>
            <person name="Sedlacek I."/>
        </authorList>
    </citation>
    <scope>NUCLEOTIDE SEQUENCE</scope>
    <source>
        <strain evidence="1">CCM 7905</strain>
    </source>
</reference>
<gene>
    <name evidence="1" type="ORF">GCM10007304_00640</name>
</gene>
<proteinExistence type="predicted"/>
<dbReference type="EMBL" id="BMCU01000001">
    <property type="protein sequence ID" value="GGF90602.1"/>
    <property type="molecule type" value="Genomic_DNA"/>
</dbReference>
<name>A0A917FLX0_9NOCA</name>